<feature type="chain" id="PRO_5013108927" evidence="2">
    <location>
        <begin position="22"/>
        <end position="232"/>
    </location>
</feature>
<protein>
    <submittedName>
        <fullName evidence="3">Lipoprotein, putative</fullName>
    </submittedName>
</protein>
<evidence type="ECO:0000256" key="1">
    <source>
        <dbReference type="SAM" id="MobiDB-lite"/>
    </source>
</evidence>
<keyword evidence="3" id="KW-0449">Lipoprotein</keyword>
<reference evidence="4" key="1">
    <citation type="submission" date="2016-10" db="EMBL/GenBank/DDBJ databases">
        <authorList>
            <person name="Wegmann U."/>
        </authorList>
    </citation>
    <scope>NUCLEOTIDE SEQUENCE [LARGE SCALE GENOMIC DNA]</scope>
</reference>
<dbReference type="AlphaFoldDB" id="A0A1K1LCJ0"/>
<accession>A0A1K1LCJ0</accession>
<keyword evidence="2" id="KW-0732">Signal</keyword>
<dbReference type="OrthoDB" id="5453046at2"/>
<feature type="region of interest" description="Disordered" evidence="1">
    <location>
        <begin position="192"/>
        <end position="232"/>
    </location>
</feature>
<evidence type="ECO:0000313" key="4">
    <source>
        <dbReference type="Proteomes" id="UP000186323"/>
    </source>
</evidence>
<dbReference type="PROSITE" id="PS51257">
    <property type="entry name" value="PROKAR_LIPOPROTEIN"/>
    <property type="match status" value="1"/>
</dbReference>
<dbReference type="EMBL" id="LT630450">
    <property type="protein sequence ID" value="SFV72460.1"/>
    <property type="molecule type" value="Genomic_DNA"/>
</dbReference>
<feature type="compositionally biased region" description="Polar residues" evidence="1">
    <location>
        <begin position="222"/>
        <end position="232"/>
    </location>
</feature>
<name>A0A1K1LCJ0_9BACT</name>
<dbReference type="Proteomes" id="UP000186323">
    <property type="component" value="Chromosome I"/>
</dbReference>
<organism evidence="3 4">
    <name type="scientific">Desulfovibrio piger</name>
    <dbReference type="NCBI Taxonomy" id="901"/>
    <lineage>
        <taxon>Bacteria</taxon>
        <taxon>Pseudomonadati</taxon>
        <taxon>Thermodesulfobacteriota</taxon>
        <taxon>Desulfovibrionia</taxon>
        <taxon>Desulfovibrionales</taxon>
        <taxon>Desulfovibrionaceae</taxon>
        <taxon>Desulfovibrio</taxon>
    </lineage>
</organism>
<keyword evidence="4" id="KW-1185">Reference proteome</keyword>
<proteinExistence type="predicted"/>
<sequence length="232" mass="25305">MTRFLLLLCAAFLLAGCGAKGVTVVDRSGFVTMSQRMPQELKARGLLTDDGSYISLPGGGGKNYGEILFRQLSPEFLYTDRGHVYLGSTFAATRTPSSHATVRKTGFTIIHPTQTINLAMLGIVDWNNDEKDEWLIACDVRPHLGSESRTYYVLVPPPLRKGEPLQATVAAVYECYGLACKLTVRDSRAIPRVGEGELPPTDVHDALPGMEGVTEPPRPDSTPRSGLQERSL</sequence>
<feature type="signal peptide" evidence="2">
    <location>
        <begin position="1"/>
        <end position="21"/>
    </location>
</feature>
<dbReference type="KEGG" id="dpg:DESPIGER_0575"/>
<dbReference type="RefSeq" id="WP_072332840.1">
    <property type="nucleotide sequence ID" value="NZ_LT630450.1"/>
</dbReference>
<evidence type="ECO:0000256" key="2">
    <source>
        <dbReference type="SAM" id="SignalP"/>
    </source>
</evidence>
<gene>
    <name evidence="3" type="ORF">DESPIGER_0575</name>
</gene>
<evidence type="ECO:0000313" key="3">
    <source>
        <dbReference type="EMBL" id="SFV72460.1"/>
    </source>
</evidence>